<protein>
    <submittedName>
        <fullName evidence="1">Uncharacterized protein</fullName>
    </submittedName>
</protein>
<dbReference type="AlphaFoldDB" id="A0A382A119"/>
<accession>A0A382A119</accession>
<feature type="non-terminal residue" evidence="1">
    <location>
        <position position="65"/>
    </location>
</feature>
<name>A0A382A119_9ZZZZ</name>
<gene>
    <name evidence="1" type="ORF">METZ01_LOCUS147507</name>
</gene>
<proteinExistence type="predicted"/>
<evidence type="ECO:0000313" key="1">
    <source>
        <dbReference type="EMBL" id="SVA94653.1"/>
    </source>
</evidence>
<sequence length="65" mass="7927">MYLPDFMKNFNINVEELEKVYDRNMAPTTLHLWYDEGDDMDLNVLKEFIKNWEARQHFKTIIKSS</sequence>
<dbReference type="EMBL" id="UINC01023291">
    <property type="protein sequence ID" value="SVA94653.1"/>
    <property type="molecule type" value="Genomic_DNA"/>
</dbReference>
<organism evidence="1">
    <name type="scientific">marine metagenome</name>
    <dbReference type="NCBI Taxonomy" id="408172"/>
    <lineage>
        <taxon>unclassified sequences</taxon>
        <taxon>metagenomes</taxon>
        <taxon>ecological metagenomes</taxon>
    </lineage>
</organism>
<reference evidence="1" key="1">
    <citation type="submission" date="2018-05" db="EMBL/GenBank/DDBJ databases">
        <authorList>
            <person name="Lanie J.A."/>
            <person name="Ng W.-L."/>
            <person name="Kazmierczak K.M."/>
            <person name="Andrzejewski T.M."/>
            <person name="Davidsen T.M."/>
            <person name="Wayne K.J."/>
            <person name="Tettelin H."/>
            <person name="Glass J.I."/>
            <person name="Rusch D."/>
            <person name="Podicherti R."/>
            <person name="Tsui H.-C.T."/>
            <person name="Winkler M.E."/>
        </authorList>
    </citation>
    <scope>NUCLEOTIDE SEQUENCE</scope>
</reference>